<dbReference type="InterPro" id="IPR013784">
    <property type="entry name" value="Carb-bd-like_fold"/>
</dbReference>
<dbReference type="Proteomes" id="UP000198217">
    <property type="component" value="Chromosome I"/>
</dbReference>
<evidence type="ECO:0008006" key="3">
    <source>
        <dbReference type="Google" id="ProtNLM"/>
    </source>
</evidence>
<gene>
    <name evidence="1" type="ORF">GA0070609_2609</name>
</gene>
<name>A0A1C5I198_9ACTN</name>
<proteinExistence type="predicted"/>
<dbReference type="AlphaFoldDB" id="A0A1C5I198"/>
<reference evidence="1 2" key="1">
    <citation type="submission" date="2016-06" db="EMBL/GenBank/DDBJ databases">
        <authorList>
            <person name="Kjaerup R.B."/>
            <person name="Dalgaard T.S."/>
            <person name="Juul-Madsen H.R."/>
        </authorList>
    </citation>
    <scope>NUCLEOTIDE SEQUENCE [LARGE SCALE GENOMIC DNA]</scope>
    <source>
        <strain evidence="1 2">DSM 43904</strain>
    </source>
</reference>
<dbReference type="RefSeq" id="WP_088994042.1">
    <property type="nucleotide sequence ID" value="NZ_LT607750.1"/>
</dbReference>
<dbReference type="EMBL" id="LT607750">
    <property type="protein sequence ID" value="SCG52013.1"/>
    <property type="molecule type" value="Genomic_DNA"/>
</dbReference>
<evidence type="ECO:0000313" key="2">
    <source>
        <dbReference type="Proteomes" id="UP000198217"/>
    </source>
</evidence>
<evidence type="ECO:0000313" key="1">
    <source>
        <dbReference type="EMBL" id="SCG52013.1"/>
    </source>
</evidence>
<dbReference type="GO" id="GO:0030246">
    <property type="term" value="F:carbohydrate binding"/>
    <property type="evidence" value="ECO:0007669"/>
    <property type="project" value="InterPro"/>
</dbReference>
<organism evidence="1 2">
    <name type="scientific">Micromonospora echinaurantiaca</name>
    <dbReference type="NCBI Taxonomy" id="47857"/>
    <lineage>
        <taxon>Bacteria</taxon>
        <taxon>Bacillati</taxon>
        <taxon>Actinomycetota</taxon>
        <taxon>Actinomycetes</taxon>
        <taxon>Micromonosporales</taxon>
        <taxon>Micromonosporaceae</taxon>
        <taxon>Micromonospora</taxon>
    </lineage>
</organism>
<keyword evidence="2" id="KW-1185">Reference proteome</keyword>
<protein>
    <recommendedName>
        <fullName evidence="3">Carboxypeptidase regulatory-like domain-containing protein</fullName>
    </recommendedName>
</protein>
<dbReference type="SUPFAM" id="SSF49452">
    <property type="entry name" value="Starch-binding domain-like"/>
    <property type="match status" value="1"/>
</dbReference>
<accession>A0A1C5I198</accession>
<sequence>MTTGARGPIESATAELAAWLAGAAGEPVPVGPPRPDDDAARLTLWPLELRPARQTRGSGGGREPYRFTVRYLLCAGGPAALPGLDRVLAAATAGGGGHTVVLEAGDPRLWQAFGTGPRPALLIDVPAQVTHADTVAPPVLAPLRLRQLELLTFDGRVVGPAEQPLAAVRVEVVGQPYATSTDPAGRFRVVGVPHDPERPGPVRLRLTSRGQVLTAEVDPAEPDIVIVCPPPSR</sequence>